<dbReference type="SUPFAM" id="SSF47769">
    <property type="entry name" value="SAM/Pointed domain"/>
    <property type="match status" value="3"/>
</dbReference>
<name>A0A914CAG3_9BILA</name>
<dbReference type="InterPro" id="IPR037621">
    <property type="entry name" value="LIP-1_SAM_2"/>
</dbReference>
<dbReference type="InterPro" id="IPR037620">
    <property type="entry name" value="LIP-1_SAM_1"/>
</dbReference>
<dbReference type="Pfam" id="PF00536">
    <property type="entry name" value="SAM_1"/>
    <property type="match status" value="2"/>
</dbReference>
<accession>A0A914CAG3</accession>
<dbReference type="GO" id="GO:0048786">
    <property type="term" value="C:presynaptic active zone"/>
    <property type="evidence" value="ECO:0007669"/>
    <property type="project" value="TreeGrafter"/>
</dbReference>
<dbReference type="SMART" id="SM00454">
    <property type="entry name" value="SAM"/>
    <property type="match status" value="3"/>
</dbReference>
<organism evidence="7 8">
    <name type="scientific">Acrobeloides nanus</name>
    <dbReference type="NCBI Taxonomy" id="290746"/>
    <lineage>
        <taxon>Eukaryota</taxon>
        <taxon>Metazoa</taxon>
        <taxon>Ecdysozoa</taxon>
        <taxon>Nematoda</taxon>
        <taxon>Chromadorea</taxon>
        <taxon>Rhabditida</taxon>
        <taxon>Tylenchina</taxon>
        <taxon>Cephalobomorpha</taxon>
        <taxon>Cephaloboidea</taxon>
        <taxon>Cephalobidae</taxon>
        <taxon>Acrobeloides</taxon>
    </lineage>
</organism>
<dbReference type="InterPro" id="IPR029515">
    <property type="entry name" value="Liprin"/>
</dbReference>
<dbReference type="InterPro" id="IPR013761">
    <property type="entry name" value="SAM/pointed_sf"/>
</dbReference>
<keyword evidence="3 4" id="KW-0175">Coiled coil</keyword>
<feature type="region of interest" description="Disordered" evidence="5">
    <location>
        <begin position="865"/>
        <end position="885"/>
    </location>
</feature>
<feature type="coiled-coil region" evidence="4">
    <location>
        <begin position="651"/>
        <end position="685"/>
    </location>
</feature>
<feature type="compositionally biased region" description="Polar residues" evidence="5">
    <location>
        <begin position="867"/>
        <end position="880"/>
    </location>
</feature>
<feature type="coiled-coil region" evidence="4">
    <location>
        <begin position="478"/>
        <end position="519"/>
    </location>
</feature>
<sequence>MSWNGMCNVMPTISEDGTDRVLGVLGGENEEGGRSVVQDSKIEQLMVNMLDQRDKLLEQLRESQRHIDEVEEGLRNSKRENESLKRQLDIQTQHLPGELPVLTRELAQLREQILEKDEEIVELKAERNNTRLLLEHLECLVSRHERSLRMTVMKRQAQSPAGVSSEVEVLKALKSLFEHHKALDEKVRERLRVAMERVANLEEDLSIKDSEITTLRSKHAMAVAEAEERTRQLTGSEKEKSNDATNNAEMAARIVEMQEQIERLTQDLSNSLQQVNEITNRNNELETQISELQKEMRHTMEQSNKLEHQIQELEAERDEQEAKISSLESRHLSDEREISMYKDMKDKLEEALANKDANVRLNEEKVHSLHERLELAEKQLAQSLKKAESLTSVESELQQRMQALTAAEQKQLSAEDRVQRLETLIEERSAELERAVQREKMNEEHNQRLSSTVDKLLSESNDRLQLHLKERMQALGDKNRLTQQLEQTKKIYDQTERTKERLQRDNDTLRKEIEILRNQLYTARTAQFYSRLNGIGPGYSAVPTDFGLANASIPTSQTSLQNYPQVNLRRQQRARVNALKEDPNKVQTLNEQEWDRLQQAHVIANVQQAFSNSSSMLDMNMEGAMGASLINGHSEPMIQSTISASDPQTLANLLQERLDAINSEIRMIQEEKNRAERAAEQLAQRSWTDMNSSGISGYAMDDLALSNQRHTPRNSPQYELMNKYNTLPANATTSAYRPQDIYDYNRPLDDEQQLMDDTNMRRLMRLDNMQQALHGDELNNDRVSPASSISSSQDQTPADFPPGTGKLKKRSTSTGGLKSLGRIFAGKKGKSQDPLRRGVGDTVAYSDSEMSISDVRNAPLNSAYKASGTNGSAQVSNNSSDFDRRKKKKHELLEEAMKARTPFALWNGPTVVAWLELWVGMPAWYVAACRANVKSGAIMSALSDQEIQREIGISNPLHRLKLRLAIQEMVSLTSPSAPRTGRTSLAFGEMNHEWIGNDWLLSLGLGRYRSEFMESLVDARMLEHLSKRDLRTYLKMVDNFHRTSLQYGIICLKKLNYERKVLEERRRSSEGVNKDVMVWSNDRVIKWIEEIGLGAYAGNLRETGVHGALIALDETFDSTSLILVLQIPSQDEQSRQILEAEFNQLVSDNRVDASAGTPGRRPLLASNN</sequence>
<dbReference type="InterPro" id="IPR037622">
    <property type="entry name" value="LIP-1_SAM_3"/>
</dbReference>
<dbReference type="CDD" id="cd09562">
    <property type="entry name" value="SAM_liprin-alpha1_2_3_4_repeat1"/>
    <property type="match status" value="1"/>
</dbReference>
<dbReference type="Pfam" id="PF25526">
    <property type="entry name" value="LIP-1"/>
    <property type="match status" value="1"/>
</dbReference>
<feature type="coiled-coil region" evidence="4">
    <location>
        <begin position="46"/>
        <end position="140"/>
    </location>
</feature>
<feature type="domain" description="SAM" evidence="6">
    <location>
        <begin position="1079"/>
        <end position="1148"/>
    </location>
</feature>
<proteinExistence type="inferred from homology"/>
<dbReference type="Gene3D" id="1.10.150.50">
    <property type="entry name" value="Transcription Factor, Ets-1"/>
    <property type="match status" value="3"/>
</dbReference>
<dbReference type="GO" id="GO:0050808">
    <property type="term" value="P:synapse organization"/>
    <property type="evidence" value="ECO:0007669"/>
    <property type="project" value="TreeGrafter"/>
</dbReference>
<evidence type="ECO:0000259" key="6">
    <source>
        <dbReference type="PROSITE" id="PS50105"/>
    </source>
</evidence>
<dbReference type="GO" id="GO:0005737">
    <property type="term" value="C:cytoplasm"/>
    <property type="evidence" value="ECO:0007669"/>
    <property type="project" value="UniProtKB-ARBA"/>
</dbReference>
<evidence type="ECO:0000256" key="4">
    <source>
        <dbReference type="SAM" id="Coils"/>
    </source>
</evidence>
<evidence type="ECO:0000256" key="3">
    <source>
        <dbReference type="ARBA" id="ARBA00023054"/>
    </source>
</evidence>
<dbReference type="CDD" id="cd09565">
    <property type="entry name" value="SAM_liprin-alpha1_2_3_4_repeat2"/>
    <property type="match status" value="1"/>
</dbReference>
<dbReference type="CDD" id="cd09568">
    <property type="entry name" value="SAM_liprin-alpha1_2_3_4_repeat3"/>
    <property type="match status" value="1"/>
</dbReference>
<dbReference type="Proteomes" id="UP000887540">
    <property type="component" value="Unplaced"/>
</dbReference>
<evidence type="ECO:0000256" key="1">
    <source>
        <dbReference type="ARBA" id="ARBA00007026"/>
    </source>
</evidence>
<dbReference type="Pfam" id="PF07647">
    <property type="entry name" value="SAM_2"/>
    <property type="match status" value="1"/>
</dbReference>
<feature type="region of interest" description="Disordered" evidence="5">
    <location>
        <begin position="1149"/>
        <end position="1168"/>
    </location>
</feature>
<dbReference type="PANTHER" id="PTHR12587:SF20">
    <property type="entry name" value="LIPRIN-ALPHA, ISOFORM E"/>
    <property type="match status" value="1"/>
</dbReference>
<feature type="domain" description="SAM" evidence="6">
    <location>
        <begin position="906"/>
        <end position="972"/>
    </location>
</feature>
<evidence type="ECO:0000256" key="2">
    <source>
        <dbReference type="ARBA" id="ARBA00022737"/>
    </source>
</evidence>
<dbReference type="InterPro" id="IPR057892">
    <property type="entry name" value="LIP-1_CC2"/>
</dbReference>
<feature type="coiled-coil region" evidence="4">
    <location>
        <begin position="184"/>
        <end position="211"/>
    </location>
</feature>
<keyword evidence="7" id="KW-1185">Reference proteome</keyword>
<evidence type="ECO:0000313" key="7">
    <source>
        <dbReference type="Proteomes" id="UP000887540"/>
    </source>
</evidence>
<feature type="region of interest" description="Disordered" evidence="5">
    <location>
        <begin position="778"/>
        <end position="839"/>
    </location>
</feature>
<reference evidence="8" key="1">
    <citation type="submission" date="2022-11" db="UniProtKB">
        <authorList>
            <consortium name="WormBaseParasite"/>
        </authorList>
    </citation>
    <scope>IDENTIFICATION</scope>
</reference>
<feature type="domain" description="SAM" evidence="6">
    <location>
        <begin position="998"/>
        <end position="1055"/>
    </location>
</feature>
<dbReference type="InterPro" id="IPR001660">
    <property type="entry name" value="SAM"/>
</dbReference>
<evidence type="ECO:0000256" key="5">
    <source>
        <dbReference type="SAM" id="MobiDB-lite"/>
    </source>
</evidence>
<feature type="compositionally biased region" description="Basic and acidic residues" evidence="5">
    <location>
        <begin position="830"/>
        <end position="839"/>
    </location>
</feature>
<protein>
    <submittedName>
        <fullName evidence="8">SAM domain-containing protein</fullName>
    </submittedName>
</protein>
<feature type="coiled-coil region" evidence="4">
    <location>
        <begin position="247"/>
        <end position="438"/>
    </location>
</feature>
<dbReference type="AlphaFoldDB" id="A0A914CAG3"/>
<evidence type="ECO:0000313" key="8">
    <source>
        <dbReference type="WBParaSite" id="ACRNAN_Path_721.g2722.t1"/>
    </source>
</evidence>
<dbReference type="WBParaSite" id="ACRNAN_Path_721.g2722.t1">
    <property type="protein sequence ID" value="ACRNAN_Path_721.g2722.t1"/>
    <property type="gene ID" value="ACRNAN_Path_721.g2722"/>
</dbReference>
<dbReference type="PANTHER" id="PTHR12587">
    <property type="entry name" value="LAR INTERACTING PROTEIN LIP -RELATED PROTEIN"/>
    <property type="match status" value="1"/>
</dbReference>
<comment type="similarity">
    <text evidence="1">Belongs to the liprin family. Liprin-alpha subfamily.</text>
</comment>
<dbReference type="FunFam" id="1.10.150.50:FF:000004">
    <property type="entry name" value="PTPRF interacting protein alpha 1"/>
    <property type="match status" value="1"/>
</dbReference>
<keyword evidence="2" id="KW-0677">Repeat</keyword>
<dbReference type="PROSITE" id="PS50105">
    <property type="entry name" value="SAM_DOMAIN"/>
    <property type="match status" value="3"/>
</dbReference>